<dbReference type="Proteomes" id="UP000012166">
    <property type="component" value="Unassembled WGS sequence"/>
</dbReference>
<dbReference type="InterPro" id="IPR003346">
    <property type="entry name" value="Transposase_20"/>
</dbReference>
<dbReference type="PANTHER" id="PTHR33055">
    <property type="entry name" value="TRANSPOSASE FOR INSERTION SEQUENCE ELEMENT IS1111A"/>
    <property type="match status" value="1"/>
</dbReference>
<organism evidence="2 3">
    <name type="scientific">Leptospira borgpetersenii str. Brem 328</name>
    <dbReference type="NCBI Taxonomy" id="1049780"/>
    <lineage>
        <taxon>Bacteria</taxon>
        <taxon>Pseudomonadati</taxon>
        <taxon>Spirochaetota</taxon>
        <taxon>Spirochaetia</taxon>
        <taxon>Leptospirales</taxon>
        <taxon>Leptospiraceae</taxon>
        <taxon>Leptospira</taxon>
    </lineage>
</organism>
<sequence>MSGIDMIISLAIISCMRDCKRFSSVKQVAYYVGIVPRVDISDNSVYYGRIVSRGCHSIRRMIVQATWSLVRCQYGGKIKELYQKLY</sequence>
<evidence type="ECO:0000313" key="3">
    <source>
        <dbReference type="Proteomes" id="UP000012166"/>
    </source>
</evidence>
<dbReference type="InterPro" id="IPR047650">
    <property type="entry name" value="Transpos_IS110"/>
</dbReference>
<protein>
    <submittedName>
        <fullName evidence="2">Transposase, IS116/IS110/IS902 family</fullName>
    </submittedName>
</protein>
<gene>
    <name evidence="2" type="ORF">LEP1GSC056_3746</name>
</gene>
<dbReference type="AlphaFoldDB" id="A0ABC9SDT5"/>
<name>A0ABC9SDT5_LEPBO</name>
<dbReference type="EMBL" id="AHMS02000041">
    <property type="protein sequence ID" value="EMN15847.1"/>
    <property type="molecule type" value="Genomic_DNA"/>
</dbReference>
<accession>A0ABC9SDT5</accession>
<proteinExistence type="predicted"/>
<comment type="caution">
    <text evidence="2">The sequence shown here is derived from an EMBL/GenBank/DDBJ whole genome shotgun (WGS) entry which is preliminary data.</text>
</comment>
<evidence type="ECO:0000313" key="2">
    <source>
        <dbReference type="EMBL" id="EMN15847.1"/>
    </source>
</evidence>
<reference evidence="2 3" key="1">
    <citation type="submission" date="2013-01" db="EMBL/GenBank/DDBJ databases">
        <authorList>
            <person name="Harkins D.M."/>
            <person name="Durkin A.S."/>
            <person name="Brinkac L.M."/>
            <person name="Haft D.H."/>
            <person name="Selengut J.D."/>
            <person name="Sanka R."/>
            <person name="DePew J."/>
            <person name="Purushe J."/>
            <person name="Hartskeerl R.A."/>
            <person name="Ahmed A."/>
            <person name="van der Linden H."/>
            <person name="Goris M.G.A."/>
            <person name="Vinetz J.M."/>
            <person name="Sutton G.G."/>
            <person name="Nierman W.C."/>
            <person name="Fouts D.E."/>
        </authorList>
    </citation>
    <scope>NUCLEOTIDE SEQUENCE [LARGE SCALE GENOMIC DNA]</scope>
    <source>
        <strain evidence="2 3">Brem 328</strain>
    </source>
</reference>
<feature type="domain" description="Transposase IS116/IS110/IS902 C-terminal" evidence="1">
    <location>
        <begin position="1"/>
        <end position="83"/>
    </location>
</feature>
<evidence type="ECO:0000259" key="1">
    <source>
        <dbReference type="Pfam" id="PF02371"/>
    </source>
</evidence>
<dbReference type="Pfam" id="PF02371">
    <property type="entry name" value="Transposase_20"/>
    <property type="match status" value="1"/>
</dbReference>
<dbReference type="PANTHER" id="PTHR33055:SF3">
    <property type="entry name" value="PUTATIVE TRANSPOSASE FOR IS117-RELATED"/>
    <property type="match status" value="1"/>
</dbReference>